<dbReference type="SUPFAM" id="SSF56349">
    <property type="entry name" value="DNA breaking-rejoining enzymes"/>
    <property type="match status" value="1"/>
</dbReference>
<dbReference type="GO" id="GO:0015074">
    <property type="term" value="P:DNA integration"/>
    <property type="evidence" value="ECO:0007669"/>
    <property type="project" value="InterPro"/>
</dbReference>
<reference evidence="3 4" key="2">
    <citation type="submission" date="2018-06" db="EMBL/GenBank/DDBJ databases">
        <title>Metagenomic assembly of (sub)arctic Cyanobacteria and their associated microbiome from non-axenic cultures.</title>
        <authorList>
            <person name="Baurain D."/>
        </authorList>
    </citation>
    <scope>NUCLEOTIDE SEQUENCE [LARGE SCALE GENOMIC DNA]</scope>
    <source>
        <strain evidence="3">ULC041bin1</strain>
    </source>
</reference>
<dbReference type="InterPro" id="IPR011010">
    <property type="entry name" value="DNA_brk_join_enz"/>
</dbReference>
<dbReference type="InterPro" id="IPR013762">
    <property type="entry name" value="Integrase-like_cat_sf"/>
</dbReference>
<dbReference type="PROSITE" id="PS51898">
    <property type="entry name" value="TYR_RECOMBINASE"/>
    <property type="match status" value="1"/>
</dbReference>
<name>A0A2W4VQS0_9CYAN</name>
<dbReference type="GO" id="GO:0003677">
    <property type="term" value="F:DNA binding"/>
    <property type="evidence" value="ECO:0007669"/>
    <property type="project" value="InterPro"/>
</dbReference>
<accession>A0A2W4VQS0</accession>
<dbReference type="EMBL" id="QBMN01000214">
    <property type="protein sequence ID" value="PZO34260.1"/>
    <property type="molecule type" value="Genomic_DNA"/>
</dbReference>
<dbReference type="CDD" id="cd00796">
    <property type="entry name" value="INT_Rci_Hp1_C"/>
    <property type="match status" value="1"/>
</dbReference>
<proteinExistence type="predicted"/>
<evidence type="ECO:0000313" key="4">
    <source>
        <dbReference type="Proteomes" id="UP000249081"/>
    </source>
</evidence>
<reference evidence="4" key="1">
    <citation type="submission" date="2018-04" db="EMBL/GenBank/DDBJ databases">
        <authorList>
            <person name="Cornet L."/>
        </authorList>
    </citation>
    <scope>NUCLEOTIDE SEQUENCE [LARGE SCALE GENOMIC DNA]</scope>
</reference>
<dbReference type="Gene3D" id="1.10.443.10">
    <property type="entry name" value="Intergrase catalytic core"/>
    <property type="match status" value="1"/>
</dbReference>
<dbReference type="InterPro" id="IPR002104">
    <property type="entry name" value="Integrase_catalytic"/>
</dbReference>
<evidence type="ECO:0000259" key="2">
    <source>
        <dbReference type="PROSITE" id="PS51898"/>
    </source>
</evidence>
<dbReference type="Proteomes" id="UP000249081">
    <property type="component" value="Unassembled WGS sequence"/>
</dbReference>
<evidence type="ECO:0000313" key="3">
    <source>
        <dbReference type="EMBL" id="PZO34260.1"/>
    </source>
</evidence>
<feature type="non-terminal residue" evidence="3">
    <location>
        <position position="1"/>
    </location>
</feature>
<sequence>SGKARPHQQRIPLKLPATAAGLRQIEREAKVIAAQLIERRFSWASYLSQEEETSPESLPLPDCIARFEAHILAQRRPDVAALASRKTTWDKAYAPYLKKLLAQTEQHPRQPLDAAIVATLEAIPPHSRSRQVAFTAFKAFADFQRVTLPEGIDKLGGAYGSSKAQRRLLPSDEVIVEWCDRIPNPAWRYVYGVMATYGLRNHEVFFCDYQSLRQGDPEGRITVLETTKTGLHDVWPFYPEWVERFDLGQGVLPPINTDLAATTLQRVGQQVAIQFKRYGVPFSPYDLRHAWAVRTIHFGLPDTVAARMMGHSVAIHNRTYHRWITHRDQQAAVQTALQRGTWQAPL</sequence>
<keyword evidence="1" id="KW-0233">DNA recombination</keyword>
<evidence type="ECO:0000256" key="1">
    <source>
        <dbReference type="ARBA" id="ARBA00023172"/>
    </source>
</evidence>
<dbReference type="GO" id="GO:0006310">
    <property type="term" value="P:DNA recombination"/>
    <property type="evidence" value="ECO:0007669"/>
    <property type="project" value="UniProtKB-KW"/>
</dbReference>
<dbReference type="AlphaFoldDB" id="A0A2W4VQS0"/>
<feature type="domain" description="Tyr recombinase" evidence="2">
    <location>
        <begin position="162"/>
        <end position="334"/>
    </location>
</feature>
<comment type="caution">
    <text evidence="3">The sequence shown here is derived from an EMBL/GenBank/DDBJ whole genome shotgun (WGS) entry which is preliminary data.</text>
</comment>
<protein>
    <submittedName>
        <fullName evidence="3">Integrase</fullName>
    </submittedName>
</protein>
<organism evidence="3 4">
    <name type="scientific">Shackletoniella antarctica</name>
    <dbReference type="NCBI Taxonomy" id="268115"/>
    <lineage>
        <taxon>Bacteria</taxon>
        <taxon>Bacillati</taxon>
        <taxon>Cyanobacteriota</taxon>
        <taxon>Cyanophyceae</taxon>
        <taxon>Oculatellales</taxon>
        <taxon>Oculatellaceae</taxon>
        <taxon>Shackletoniella</taxon>
    </lineage>
</organism>
<gene>
    <name evidence="3" type="ORF">DCF17_20685</name>
</gene>